<dbReference type="SUPFAM" id="SSF53474">
    <property type="entry name" value="alpha/beta-Hydrolases"/>
    <property type="match status" value="1"/>
</dbReference>
<evidence type="ECO:0000313" key="5">
    <source>
        <dbReference type="RefSeq" id="XP_030984769.1"/>
    </source>
</evidence>
<accession>A0A6P8BCI6</accession>
<keyword evidence="1" id="KW-0378">Hydrolase</keyword>
<evidence type="ECO:0000256" key="3">
    <source>
        <dbReference type="SAM" id="SignalP"/>
    </source>
</evidence>
<evidence type="ECO:0000256" key="2">
    <source>
        <dbReference type="ARBA" id="ARBA00023157"/>
    </source>
</evidence>
<dbReference type="AlphaFoldDB" id="A0A6P8BCI6"/>
<proteinExistence type="predicted"/>
<reference evidence="5" key="1">
    <citation type="journal article" date="2019" name="Mol. Biol. Evol.">
        <title>Blast fungal genomes show frequent chromosomal changes, gene gains and losses, and effector gene turnover.</title>
        <authorList>
            <person name="Gomez Luciano L.B."/>
            <person name="Jason Tsai I."/>
            <person name="Chuma I."/>
            <person name="Tosa Y."/>
            <person name="Chen Y.H."/>
            <person name="Li J.Y."/>
            <person name="Li M.Y."/>
            <person name="Jade Lu M.Y."/>
            <person name="Nakayashiki H."/>
            <person name="Li W.H."/>
        </authorList>
    </citation>
    <scope>NUCLEOTIDE SEQUENCE</scope>
    <source>
        <strain evidence="5">NI907</strain>
    </source>
</reference>
<dbReference type="InterPro" id="IPR000675">
    <property type="entry name" value="Cutinase/axe"/>
</dbReference>
<feature type="chain" id="PRO_5028455798" description="Acetylxylan esterase" evidence="3">
    <location>
        <begin position="20"/>
        <end position="247"/>
    </location>
</feature>
<dbReference type="KEGG" id="pgri:PgNI_05090"/>
<evidence type="ECO:0000256" key="1">
    <source>
        <dbReference type="ARBA" id="ARBA00022801"/>
    </source>
</evidence>
<organism evidence="4 5">
    <name type="scientific">Pyricularia grisea</name>
    <name type="common">Crabgrass-specific blast fungus</name>
    <name type="synonym">Magnaporthe grisea</name>
    <dbReference type="NCBI Taxonomy" id="148305"/>
    <lineage>
        <taxon>Eukaryota</taxon>
        <taxon>Fungi</taxon>
        <taxon>Dikarya</taxon>
        <taxon>Ascomycota</taxon>
        <taxon>Pezizomycotina</taxon>
        <taxon>Sordariomycetes</taxon>
        <taxon>Sordariomycetidae</taxon>
        <taxon>Magnaporthales</taxon>
        <taxon>Pyriculariaceae</taxon>
        <taxon>Pyricularia</taxon>
    </lineage>
</organism>
<evidence type="ECO:0008006" key="6">
    <source>
        <dbReference type="Google" id="ProtNLM"/>
    </source>
</evidence>
<dbReference type="GO" id="GO:0052689">
    <property type="term" value="F:carboxylic ester hydrolase activity"/>
    <property type="evidence" value="ECO:0007669"/>
    <property type="project" value="UniProtKB-ARBA"/>
</dbReference>
<dbReference type="InterPro" id="IPR029058">
    <property type="entry name" value="AB_hydrolase_fold"/>
</dbReference>
<name>A0A6P8BCI6_PYRGI</name>
<keyword evidence="2" id="KW-1015">Disulfide bond</keyword>
<sequence>MLSALPIAGLLFAAAVTGASLPATATDAPNTPPTSCASGVQIFVARGSSEKSHEGRIAPIDHTIAESIPGSSITAVDYPADINAVKYLFSVRKGVTRLTKLIEEYHKHCPRGKIVLVGFSQGAHVVGDTLCGASSFPILRTKPIDSIYNKNVIATLMFGDPTRAKNQGWNVGTVTDRDGYFPRHKNTACSPYSQSMRSWCDQKDRWCDKHAPGGTDRSVHSTYQIKYRNEAKDFVLKQWNLNVRSVS</sequence>
<dbReference type="PANTHER" id="PTHR33630:SF9">
    <property type="entry name" value="CUTINASE 4"/>
    <property type="match status" value="1"/>
</dbReference>
<dbReference type="Pfam" id="PF01083">
    <property type="entry name" value="Cutinase"/>
    <property type="match status" value="1"/>
</dbReference>
<dbReference type="SMART" id="SM01110">
    <property type="entry name" value="Cutinase"/>
    <property type="match status" value="1"/>
</dbReference>
<dbReference type="Gene3D" id="3.40.50.1820">
    <property type="entry name" value="alpha/beta hydrolase"/>
    <property type="match status" value="1"/>
</dbReference>
<keyword evidence="4" id="KW-1185">Reference proteome</keyword>
<reference evidence="5" key="2">
    <citation type="submission" date="2019-10" db="EMBL/GenBank/DDBJ databases">
        <authorList>
            <consortium name="NCBI Genome Project"/>
        </authorList>
    </citation>
    <scope>NUCLEOTIDE SEQUENCE</scope>
    <source>
        <strain evidence="5">NI907</strain>
    </source>
</reference>
<dbReference type="PANTHER" id="PTHR33630">
    <property type="entry name" value="CUTINASE RV1984C-RELATED-RELATED"/>
    <property type="match status" value="1"/>
</dbReference>
<keyword evidence="3" id="KW-0732">Signal</keyword>
<feature type="signal peptide" evidence="3">
    <location>
        <begin position="1"/>
        <end position="19"/>
    </location>
</feature>
<evidence type="ECO:0000313" key="4">
    <source>
        <dbReference type="Proteomes" id="UP000515153"/>
    </source>
</evidence>
<reference evidence="5" key="3">
    <citation type="submission" date="2025-08" db="UniProtKB">
        <authorList>
            <consortium name="RefSeq"/>
        </authorList>
    </citation>
    <scope>IDENTIFICATION</scope>
    <source>
        <strain evidence="5">NI907</strain>
    </source>
</reference>
<dbReference type="RefSeq" id="XP_030984769.1">
    <property type="nucleotide sequence ID" value="XM_031125129.1"/>
</dbReference>
<protein>
    <recommendedName>
        <fullName evidence="6">Acetylxylan esterase</fullName>
    </recommendedName>
</protein>
<gene>
    <name evidence="5" type="ORF">PgNI_05090</name>
</gene>
<dbReference type="Proteomes" id="UP000515153">
    <property type="component" value="Unplaced"/>
</dbReference>
<dbReference type="GeneID" id="41960038"/>